<dbReference type="InterPro" id="IPR002761">
    <property type="entry name" value="Diphthami_syn_dom"/>
</dbReference>
<dbReference type="Gene3D" id="3.40.50.620">
    <property type="entry name" value="HUPs"/>
    <property type="match status" value="1"/>
</dbReference>
<dbReference type="GO" id="GO:0017178">
    <property type="term" value="F:diphthine-ammonia ligase activity"/>
    <property type="evidence" value="ECO:0007669"/>
    <property type="project" value="UniProtKB-EC"/>
</dbReference>
<dbReference type="EC" id="6.3.1.14" evidence="2"/>
<sequence>MMQCVANGHEIVALANLKPSSDSGKDELDSFMYQTVGHDAIHFYADCMQLPLYRREITGTAISLGAQYEVTPKDETEDLYELLKEIKEKHPEVQGVSSGAILSSYQKVRVENVCDRLGLTSLAYLWERNQKELLAEMADSGVNAILIKVAAMGLGEKDLGRTIGEMYPKLLQLNEKYESHICGEGGEYETFTLDCPLFKKRIVVEETETITHSDDAFAPVVYLRFKKCRVEEK</sequence>
<comment type="caution">
    <text evidence="11">The sequence shown here is derived from an EMBL/GenBank/DDBJ whole genome shotgun (WGS) entry which is preliminary data.</text>
</comment>
<name>A0A9P6XAG7_RHIOR</name>
<dbReference type="PIRSF" id="PIRSF039123">
    <property type="entry name" value="Diphthamide_synthase"/>
    <property type="match status" value="1"/>
</dbReference>
<organism evidence="11 12">
    <name type="scientific">Rhizopus oryzae</name>
    <name type="common">Mucormycosis agent</name>
    <name type="synonym">Rhizopus arrhizus var. delemar</name>
    <dbReference type="NCBI Taxonomy" id="64495"/>
    <lineage>
        <taxon>Eukaryota</taxon>
        <taxon>Fungi</taxon>
        <taxon>Fungi incertae sedis</taxon>
        <taxon>Mucoromycota</taxon>
        <taxon>Mucoromycotina</taxon>
        <taxon>Mucoromycetes</taxon>
        <taxon>Mucorales</taxon>
        <taxon>Mucorineae</taxon>
        <taxon>Rhizopodaceae</taxon>
        <taxon>Rhizopus</taxon>
    </lineage>
</organism>
<dbReference type="PANTHER" id="PTHR12196:SF2">
    <property type="entry name" value="DIPHTHINE--AMMONIA LIGASE"/>
    <property type="match status" value="1"/>
</dbReference>
<dbReference type="FunFam" id="3.40.50.620:FF:000145">
    <property type="entry name" value="ATP-binding domain containing protein"/>
    <property type="match status" value="1"/>
</dbReference>
<dbReference type="NCBIfam" id="TIGR00290">
    <property type="entry name" value="MJ0570_dom"/>
    <property type="match status" value="1"/>
</dbReference>
<evidence type="ECO:0000256" key="9">
    <source>
        <dbReference type="ARBA" id="ARBA00048108"/>
    </source>
</evidence>
<keyword evidence="5" id="KW-0547">Nucleotide-binding</keyword>
<comment type="catalytic activity">
    <reaction evidence="9">
        <text>diphthine-[translation elongation factor 2] + NH4(+) + ATP = diphthamide-[translation elongation factor 2] + AMP + diphosphate + H(+)</text>
        <dbReference type="Rhea" id="RHEA:19753"/>
        <dbReference type="Rhea" id="RHEA-COMP:10172"/>
        <dbReference type="Rhea" id="RHEA-COMP:10174"/>
        <dbReference type="ChEBI" id="CHEBI:15378"/>
        <dbReference type="ChEBI" id="CHEBI:16692"/>
        <dbReference type="ChEBI" id="CHEBI:28938"/>
        <dbReference type="ChEBI" id="CHEBI:30616"/>
        <dbReference type="ChEBI" id="CHEBI:33019"/>
        <dbReference type="ChEBI" id="CHEBI:82696"/>
        <dbReference type="ChEBI" id="CHEBI:456215"/>
        <dbReference type="EC" id="6.3.1.14"/>
    </reaction>
</comment>
<dbReference type="Pfam" id="PF01902">
    <property type="entry name" value="Diphthami_syn_2"/>
    <property type="match status" value="1"/>
</dbReference>
<evidence type="ECO:0000313" key="11">
    <source>
        <dbReference type="EMBL" id="KAG1309157.1"/>
    </source>
</evidence>
<accession>A0A9P6XAG7</accession>
<dbReference type="Proteomes" id="UP000716291">
    <property type="component" value="Unassembled WGS sequence"/>
</dbReference>
<comment type="pathway">
    <text evidence="1">Protein modification; peptidyl-diphthamide biosynthesis.</text>
</comment>
<evidence type="ECO:0000313" key="12">
    <source>
        <dbReference type="Proteomes" id="UP000716291"/>
    </source>
</evidence>
<dbReference type="OrthoDB" id="686384at2759"/>
<gene>
    <name evidence="11" type="ORF">G6F64_005524</name>
</gene>
<evidence type="ECO:0000256" key="5">
    <source>
        <dbReference type="ARBA" id="ARBA00022741"/>
    </source>
</evidence>
<feature type="domain" description="Diphthamide synthase" evidence="10">
    <location>
        <begin position="26"/>
        <end position="218"/>
    </location>
</feature>
<dbReference type="SUPFAM" id="SSF52402">
    <property type="entry name" value="Adenine nucleotide alpha hydrolases-like"/>
    <property type="match status" value="1"/>
</dbReference>
<reference evidence="11" key="1">
    <citation type="journal article" date="2020" name="Microb. Genom.">
        <title>Genetic diversity of clinical and environmental Mucorales isolates obtained from an investigation of mucormycosis cases among solid organ transplant recipients.</title>
        <authorList>
            <person name="Nguyen M.H."/>
            <person name="Kaul D."/>
            <person name="Muto C."/>
            <person name="Cheng S.J."/>
            <person name="Richter R.A."/>
            <person name="Bruno V.M."/>
            <person name="Liu G."/>
            <person name="Beyhan S."/>
            <person name="Sundermann A.J."/>
            <person name="Mounaud S."/>
            <person name="Pasculle A.W."/>
            <person name="Nierman W.C."/>
            <person name="Driscoll E."/>
            <person name="Cumbie R."/>
            <person name="Clancy C.J."/>
            <person name="Dupont C.L."/>
        </authorList>
    </citation>
    <scope>NUCLEOTIDE SEQUENCE</scope>
    <source>
        <strain evidence="11">GL11</strain>
    </source>
</reference>
<dbReference type="CDD" id="cd01994">
    <property type="entry name" value="AANH_PF0828-like"/>
    <property type="match status" value="1"/>
</dbReference>
<dbReference type="PANTHER" id="PTHR12196">
    <property type="entry name" value="DOMAIN OF UNKNOWN FUNCTION 71 DUF71 -CONTAINING PROTEIN"/>
    <property type="match status" value="1"/>
</dbReference>
<evidence type="ECO:0000256" key="3">
    <source>
        <dbReference type="ARBA" id="ARBA00018426"/>
    </source>
</evidence>
<evidence type="ECO:0000256" key="7">
    <source>
        <dbReference type="ARBA" id="ARBA00029814"/>
    </source>
</evidence>
<evidence type="ECO:0000256" key="4">
    <source>
        <dbReference type="ARBA" id="ARBA00022598"/>
    </source>
</evidence>
<evidence type="ECO:0000256" key="8">
    <source>
        <dbReference type="ARBA" id="ARBA00031552"/>
    </source>
</evidence>
<protein>
    <recommendedName>
        <fullName evidence="3">Diphthine--ammonia ligase</fullName>
        <ecNumber evidence="2">6.3.1.14</ecNumber>
    </recommendedName>
    <alternativeName>
        <fullName evidence="7">Diphthamide synthase</fullName>
    </alternativeName>
    <alternativeName>
        <fullName evidence="8">Diphthamide synthetase</fullName>
    </alternativeName>
</protein>
<dbReference type="InterPro" id="IPR030662">
    <property type="entry name" value="DPH6/MJ0570"/>
</dbReference>
<keyword evidence="4" id="KW-0436">Ligase</keyword>
<dbReference type="FunFam" id="3.90.1490.10:FF:000001">
    <property type="entry name" value="Diphthine--ammonia ligase"/>
    <property type="match status" value="1"/>
</dbReference>
<evidence type="ECO:0000259" key="10">
    <source>
        <dbReference type="Pfam" id="PF01902"/>
    </source>
</evidence>
<dbReference type="InterPro" id="IPR014729">
    <property type="entry name" value="Rossmann-like_a/b/a_fold"/>
</dbReference>
<evidence type="ECO:0000256" key="1">
    <source>
        <dbReference type="ARBA" id="ARBA00005156"/>
    </source>
</evidence>
<dbReference type="Gene3D" id="3.90.1490.10">
    <property type="entry name" value="putative n-type atp pyrophosphatase, domain 2"/>
    <property type="match status" value="1"/>
</dbReference>
<keyword evidence="6" id="KW-0067">ATP-binding</keyword>
<dbReference type="GO" id="GO:0005524">
    <property type="term" value="F:ATP binding"/>
    <property type="evidence" value="ECO:0007669"/>
    <property type="project" value="UniProtKB-KW"/>
</dbReference>
<dbReference type="AlphaFoldDB" id="A0A9P6XAG7"/>
<dbReference type="GO" id="GO:0017183">
    <property type="term" value="P:protein histidyl modification to diphthamide"/>
    <property type="evidence" value="ECO:0007669"/>
    <property type="project" value="TreeGrafter"/>
</dbReference>
<evidence type="ECO:0000256" key="2">
    <source>
        <dbReference type="ARBA" id="ARBA00012089"/>
    </source>
</evidence>
<evidence type="ECO:0000256" key="6">
    <source>
        <dbReference type="ARBA" id="ARBA00022840"/>
    </source>
</evidence>
<proteinExistence type="predicted"/>
<keyword evidence="12" id="KW-1185">Reference proteome</keyword>
<dbReference type="EMBL" id="JAANQT010000677">
    <property type="protein sequence ID" value="KAG1309157.1"/>
    <property type="molecule type" value="Genomic_DNA"/>
</dbReference>